<evidence type="ECO:0000256" key="3">
    <source>
        <dbReference type="ARBA" id="ARBA00022786"/>
    </source>
</evidence>
<keyword evidence="3" id="KW-0833">Ubl conjugation pathway</keyword>
<reference evidence="6 7" key="1">
    <citation type="submission" date="2020-09" db="EMBL/GenBank/DDBJ databases">
        <authorList>
            <person name="Ashkenazy H."/>
        </authorList>
    </citation>
    <scope>NUCLEOTIDE SEQUENCE [LARGE SCALE GENOMIC DNA]</scope>
    <source>
        <strain evidence="7">cv. Cdm-0</strain>
    </source>
</reference>
<dbReference type="PROSITE" id="PS50097">
    <property type="entry name" value="BTB"/>
    <property type="match status" value="1"/>
</dbReference>
<evidence type="ECO:0000259" key="5">
    <source>
        <dbReference type="PROSITE" id="PS50097"/>
    </source>
</evidence>
<dbReference type="InterPro" id="IPR044784">
    <property type="entry name" value="At1g01640-like"/>
</dbReference>
<dbReference type="InterPro" id="IPR011333">
    <property type="entry name" value="SKP1/BTB/POZ_sf"/>
</dbReference>
<evidence type="ECO:0000256" key="4">
    <source>
        <dbReference type="SAM" id="MobiDB-lite"/>
    </source>
</evidence>
<dbReference type="EMBL" id="LR881468">
    <property type="protein sequence ID" value="CAD5324521.1"/>
    <property type="molecule type" value="Genomic_DNA"/>
</dbReference>
<comment type="pathway">
    <text evidence="2">Protein modification; protein ubiquitination.</text>
</comment>
<organism evidence="6 7">
    <name type="scientific">Arabidopsis thaliana</name>
    <name type="common">Mouse-ear cress</name>
    <dbReference type="NCBI Taxonomy" id="3702"/>
    <lineage>
        <taxon>Eukaryota</taxon>
        <taxon>Viridiplantae</taxon>
        <taxon>Streptophyta</taxon>
        <taxon>Embryophyta</taxon>
        <taxon>Tracheophyta</taxon>
        <taxon>Spermatophyta</taxon>
        <taxon>Magnoliopsida</taxon>
        <taxon>eudicotyledons</taxon>
        <taxon>Gunneridae</taxon>
        <taxon>Pentapetalae</taxon>
        <taxon>rosids</taxon>
        <taxon>malvids</taxon>
        <taxon>Brassicales</taxon>
        <taxon>Brassicaceae</taxon>
        <taxon>Camelineae</taxon>
        <taxon>Arabidopsis</taxon>
    </lineage>
</organism>
<evidence type="ECO:0000313" key="7">
    <source>
        <dbReference type="Proteomes" id="UP000516314"/>
    </source>
</evidence>
<dbReference type="InterPro" id="IPR000210">
    <property type="entry name" value="BTB/POZ_dom"/>
</dbReference>
<gene>
    <name evidence="6" type="ORF">AT9943_LOCUS12411</name>
</gene>
<proteinExistence type="predicted"/>
<sequence length="226" mass="25155">MAKKGELNPRRSKRQKGLDASPVISSLKKKKKQQKEVLIPVIEESSKETTFNDEDGVQVEFEEVTQASRGADSLDKNEEADDQEPKIQFVNNAMPPSQKVTRSTRSNGSINTSSSKGEKKKCVLLDIDKTEKNEDKLKNMASQTNKELFVGGLARILKEQRQVDVRLKAGDSDQKGVSISAHKLVLSARSEVFKMILETEEIKATTTLDTITLSELKHTELVALVE</sequence>
<dbReference type="Pfam" id="PF00651">
    <property type="entry name" value="BTB"/>
    <property type="match status" value="1"/>
</dbReference>
<dbReference type="GO" id="GO:0016567">
    <property type="term" value="P:protein ubiquitination"/>
    <property type="evidence" value="ECO:0007669"/>
    <property type="project" value="UniProtKB-UniPathway"/>
</dbReference>
<protein>
    <submittedName>
        <fullName evidence="6">(thale cress) hypothetical protein</fullName>
    </submittedName>
</protein>
<dbReference type="SUPFAM" id="SSF54695">
    <property type="entry name" value="POZ domain"/>
    <property type="match status" value="1"/>
</dbReference>
<dbReference type="AlphaFoldDB" id="A0A7G2ET21"/>
<evidence type="ECO:0000313" key="6">
    <source>
        <dbReference type="EMBL" id="CAD5324521.1"/>
    </source>
</evidence>
<comment type="function">
    <text evidence="1">May act as a substrate-specific adapter of an E3 ubiquitin-protein ligase complex (CUL3-RBX1-BTB) which mediates the ubiquitination and subsequent proteasomal degradation of target proteins.</text>
</comment>
<evidence type="ECO:0000256" key="1">
    <source>
        <dbReference type="ARBA" id="ARBA00002668"/>
    </source>
</evidence>
<dbReference type="UniPathway" id="UPA00143"/>
<dbReference type="CDD" id="cd18186">
    <property type="entry name" value="BTB_POZ_ZBTB_KLHL-like"/>
    <property type="match status" value="1"/>
</dbReference>
<feature type="compositionally biased region" description="Polar residues" evidence="4">
    <location>
        <begin position="89"/>
        <end position="115"/>
    </location>
</feature>
<accession>A0A7G2ET21</accession>
<dbReference type="Proteomes" id="UP000516314">
    <property type="component" value="Chromosome 3"/>
</dbReference>
<evidence type="ECO:0000256" key="2">
    <source>
        <dbReference type="ARBA" id="ARBA00004906"/>
    </source>
</evidence>
<dbReference type="PANTHER" id="PTHR47274">
    <property type="entry name" value="BTB/POZ DOMAIN CONTAINING PROTEIN, EXPRESSED-RELATED"/>
    <property type="match status" value="1"/>
</dbReference>
<feature type="region of interest" description="Disordered" evidence="4">
    <location>
        <begin position="64"/>
        <end position="117"/>
    </location>
</feature>
<feature type="domain" description="BTB" evidence="5">
    <location>
        <begin position="163"/>
        <end position="226"/>
    </location>
</feature>
<dbReference type="PANTHER" id="PTHR47274:SF3">
    <property type="entry name" value="BTB DOMAIN-CONTAINING PROTEIN"/>
    <property type="match status" value="1"/>
</dbReference>
<dbReference type="Gene3D" id="3.30.710.10">
    <property type="entry name" value="Potassium Channel Kv1.1, Chain A"/>
    <property type="match status" value="1"/>
</dbReference>
<feature type="region of interest" description="Disordered" evidence="4">
    <location>
        <begin position="1"/>
        <end position="35"/>
    </location>
</feature>
<name>A0A7G2ET21_ARATH</name>